<feature type="transmembrane region" description="Helical" evidence="2">
    <location>
        <begin position="6"/>
        <end position="28"/>
    </location>
</feature>
<evidence type="ECO:0000313" key="6">
    <source>
        <dbReference type="EMBL" id="CAL4779768.1"/>
    </source>
</evidence>
<dbReference type="InterPro" id="IPR058544">
    <property type="entry name" value="ETR1_N"/>
</dbReference>
<dbReference type="Pfam" id="PF25487">
    <property type="entry name" value="ETR1_N"/>
    <property type="match status" value="1"/>
</dbReference>
<evidence type="ECO:0000313" key="4">
    <source>
        <dbReference type="EMBL" id="CAI3992456.1"/>
    </source>
</evidence>
<organism evidence="4">
    <name type="scientific">Cladocopium goreaui</name>
    <dbReference type="NCBI Taxonomy" id="2562237"/>
    <lineage>
        <taxon>Eukaryota</taxon>
        <taxon>Sar</taxon>
        <taxon>Alveolata</taxon>
        <taxon>Dinophyceae</taxon>
        <taxon>Suessiales</taxon>
        <taxon>Symbiodiniaceae</taxon>
        <taxon>Cladocopium</taxon>
    </lineage>
</organism>
<feature type="transmembrane region" description="Helical" evidence="2">
    <location>
        <begin position="49"/>
        <end position="71"/>
    </location>
</feature>
<keyword evidence="2" id="KW-0472">Membrane</keyword>
<dbReference type="EMBL" id="CAMXCT030001715">
    <property type="protein sequence ID" value="CAL4779768.1"/>
    <property type="molecule type" value="Genomic_DNA"/>
</dbReference>
<keyword evidence="6" id="KW-0418">Kinase</keyword>
<feature type="domain" description="Ethylene receptor 1-like N-terminal" evidence="3">
    <location>
        <begin position="7"/>
        <end position="116"/>
    </location>
</feature>
<keyword evidence="7" id="KW-1185">Reference proteome</keyword>
<keyword evidence="2" id="KW-1133">Transmembrane helix</keyword>
<evidence type="ECO:0000256" key="1">
    <source>
        <dbReference type="SAM" id="Coils"/>
    </source>
</evidence>
<protein>
    <submittedName>
        <fullName evidence="6">Protein kinase domain-containing protein</fullName>
    </submittedName>
</protein>
<feature type="transmembrane region" description="Helical" evidence="2">
    <location>
        <begin position="91"/>
        <end position="111"/>
    </location>
</feature>
<feature type="coiled-coil region" evidence="1">
    <location>
        <begin position="148"/>
        <end position="175"/>
    </location>
</feature>
<proteinExistence type="predicted"/>
<sequence length="328" mass="36253">MDTTSALLDLAICVAYVSIPLQLVFVATRKVTAIDFRKITGNMSSDELAISRTLIIAFACFILCCGCGHGIRARKALSNTSEDFLSRMEHTIHVGTALVSVLTSLLLGMWLPKLLSFCNDIEIHRKGYMKIVMEEYAKEDQIVTSGDLEEMKGSERELRGKVASLEAQLKRTAHELLIAQDFSVDVISLEETAGGILQKSKDLSQELKPLPNLLGKCQGHRKVLSTSQMKQIIGAIYVLNKARPSWAENPDGTWGDFHILLRRIVGQKSAKYATLPSESWLEVCNWCASLSHQQLISLLQSVLNFANSPKPEKVVEIADQLKLINAAA</sequence>
<gene>
    <name evidence="4" type="ORF">C1SCF055_LOCUS19288</name>
</gene>
<dbReference type="GO" id="GO:0016301">
    <property type="term" value="F:kinase activity"/>
    <property type="evidence" value="ECO:0007669"/>
    <property type="project" value="UniProtKB-KW"/>
</dbReference>
<keyword evidence="1" id="KW-0175">Coiled coil</keyword>
<evidence type="ECO:0000256" key="2">
    <source>
        <dbReference type="SAM" id="Phobius"/>
    </source>
</evidence>
<evidence type="ECO:0000259" key="3">
    <source>
        <dbReference type="Pfam" id="PF25487"/>
    </source>
</evidence>
<dbReference type="AlphaFoldDB" id="A0A9P1CLM7"/>
<keyword evidence="6" id="KW-0808">Transferase</keyword>
<evidence type="ECO:0000313" key="5">
    <source>
        <dbReference type="EMBL" id="CAL1145831.1"/>
    </source>
</evidence>
<comment type="caution">
    <text evidence="4">The sequence shown here is derived from an EMBL/GenBank/DDBJ whole genome shotgun (WGS) entry which is preliminary data.</text>
</comment>
<accession>A0A9P1CLM7</accession>
<reference evidence="5" key="2">
    <citation type="submission" date="2024-04" db="EMBL/GenBank/DDBJ databases">
        <authorList>
            <person name="Chen Y."/>
            <person name="Shah S."/>
            <person name="Dougan E. K."/>
            <person name="Thang M."/>
            <person name="Chan C."/>
        </authorList>
    </citation>
    <scope>NUCLEOTIDE SEQUENCE [LARGE SCALE GENOMIC DNA]</scope>
</reference>
<keyword evidence="2" id="KW-0812">Transmembrane</keyword>
<dbReference type="EMBL" id="CAMXCT020001715">
    <property type="protein sequence ID" value="CAL1145831.1"/>
    <property type="molecule type" value="Genomic_DNA"/>
</dbReference>
<name>A0A9P1CLM7_9DINO</name>
<dbReference type="EMBL" id="CAMXCT010001715">
    <property type="protein sequence ID" value="CAI3992456.1"/>
    <property type="molecule type" value="Genomic_DNA"/>
</dbReference>
<reference evidence="4" key="1">
    <citation type="submission" date="2022-10" db="EMBL/GenBank/DDBJ databases">
        <authorList>
            <person name="Chen Y."/>
            <person name="Dougan E. K."/>
            <person name="Chan C."/>
            <person name="Rhodes N."/>
            <person name="Thang M."/>
        </authorList>
    </citation>
    <scope>NUCLEOTIDE SEQUENCE</scope>
</reference>
<evidence type="ECO:0000313" key="7">
    <source>
        <dbReference type="Proteomes" id="UP001152797"/>
    </source>
</evidence>
<dbReference type="Proteomes" id="UP001152797">
    <property type="component" value="Unassembled WGS sequence"/>
</dbReference>